<dbReference type="PROSITE" id="PS00217">
    <property type="entry name" value="SUGAR_TRANSPORT_2"/>
    <property type="match status" value="1"/>
</dbReference>
<accession>W8TAL7</accession>
<feature type="transmembrane region" description="Helical" evidence="6">
    <location>
        <begin position="145"/>
        <end position="164"/>
    </location>
</feature>
<feature type="transmembrane region" description="Helical" evidence="6">
    <location>
        <begin position="170"/>
        <end position="189"/>
    </location>
</feature>
<evidence type="ECO:0000259" key="7">
    <source>
        <dbReference type="PROSITE" id="PS50850"/>
    </source>
</evidence>
<dbReference type="InterPro" id="IPR036259">
    <property type="entry name" value="MFS_trans_sf"/>
</dbReference>
<dbReference type="SUPFAM" id="SSF103473">
    <property type="entry name" value="MFS general substrate transporter"/>
    <property type="match status" value="1"/>
</dbReference>
<organism evidence="8 9">
    <name type="scientific">Peptoclostridium acidaminophilum DSM 3953</name>
    <dbReference type="NCBI Taxonomy" id="1286171"/>
    <lineage>
        <taxon>Bacteria</taxon>
        <taxon>Bacillati</taxon>
        <taxon>Bacillota</taxon>
        <taxon>Clostridia</taxon>
        <taxon>Peptostreptococcales</taxon>
        <taxon>Peptoclostridiaceae</taxon>
        <taxon>Peptoclostridium</taxon>
    </lineage>
</organism>
<dbReference type="InterPro" id="IPR020846">
    <property type="entry name" value="MFS_dom"/>
</dbReference>
<keyword evidence="8" id="KW-0614">Plasmid</keyword>
<dbReference type="CDD" id="cd17316">
    <property type="entry name" value="MFS_SV2_like"/>
    <property type="match status" value="1"/>
</dbReference>
<dbReference type="EMBL" id="CP007453">
    <property type="protein sequence ID" value="AHM57935.1"/>
    <property type="molecule type" value="Genomic_DNA"/>
</dbReference>
<keyword evidence="2" id="KW-0813">Transport</keyword>
<dbReference type="InterPro" id="IPR005828">
    <property type="entry name" value="MFS_sugar_transport-like"/>
</dbReference>
<feature type="transmembrane region" description="Helical" evidence="6">
    <location>
        <begin position="56"/>
        <end position="74"/>
    </location>
</feature>
<keyword evidence="9" id="KW-1185">Reference proteome</keyword>
<dbReference type="PROSITE" id="PS00216">
    <property type="entry name" value="SUGAR_TRANSPORT_1"/>
    <property type="match status" value="1"/>
</dbReference>
<dbReference type="Proteomes" id="UP000019591">
    <property type="component" value="Plasmid EAL2_808p"/>
</dbReference>
<dbReference type="GO" id="GO:0005886">
    <property type="term" value="C:plasma membrane"/>
    <property type="evidence" value="ECO:0007669"/>
    <property type="project" value="UniProtKB-SubCell"/>
</dbReference>
<evidence type="ECO:0000256" key="1">
    <source>
        <dbReference type="ARBA" id="ARBA00004651"/>
    </source>
</evidence>
<feature type="transmembrane region" description="Helical" evidence="6">
    <location>
        <begin position="294"/>
        <end position="313"/>
    </location>
</feature>
<keyword evidence="5 6" id="KW-0472">Membrane</keyword>
<dbReference type="GO" id="GO:0022857">
    <property type="term" value="F:transmembrane transporter activity"/>
    <property type="evidence" value="ECO:0007669"/>
    <property type="project" value="InterPro"/>
</dbReference>
<keyword evidence="3 6" id="KW-0812">Transmembrane</keyword>
<feature type="transmembrane region" description="Helical" evidence="6">
    <location>
        <begin position="410"/>
        <end position="432"/>
    </location>
</feature>
<evidence type="ECO:0000256" key="5">
    <source>
        <dbReference type="ARBA" id="ARBA00023136"/>
    </source>
</evidence>
<dbReference type="PATRIC" id="fig|1286171.3.peg.2609"/>
<feature type="transmembrane region" description="Helical" evidence="6">
    <location>
        <begin position="379"/>
        <end position="398"/>
    </location>
</feature>
<feature type="transmembrane region" description="Helical" evidence="6">
    <location>
        <begin position="257"/>
        <end position="274"/>
    </location>
</feature>
<dbReference type="HOGENOM" id="CLU_001265_46_6_9"/>
<keyword evidence="4 6" id="KW-1133">Transmembrane helix</keyword>
<dbReference type="PROSITE" id="PS50850">
    <property type="entry name" value="MFS"/>
    <property type="match status" value="1"/>
</dbReference>
<feature type="transmembrane region" description="Helical" evidence="6">
    <location>
        <begin position="345"/>
        <end position="367"/>
    </location>
</feature>
<dbReference type="AlphaFoldDB" id="W8TAL7"/>
<dbReference type="PANTHER" id="PTHR23511:SF34">
    <property type="entry name" value="SYNAPTIC VESICLE GLYCOPROTEIN 2"/>
    <property type="match status" value="1"/>
</dbReference>
<proteinExistence type="predicted"/>
<dbReference type="OrthoDB" id="9787026at2"/>
<dbReference type="PANTHER" id="PTHR23511">
    <property type="entry name" value="SYNAPTIC VESICLE GLYCOPROTEIN 2"/>
    <property type="match status" value="1"/>
</dbReference>
<reference evidence="8 9" key="1">
    <citation type="journal article" date="2014" name="Genome Announc.">
        <title>Complete Genome Sequence of Amino Acid-Utilizing Eubacterium acidaminophilum al-2 (DSM 3953).</title>
        <authorList>
            <person name="Poehlein A."/>
            <person name="Andreesen J.R."/>
            <person name="Daniel R."/>
        </authorList>
    </citation>
    <scope>NUCLEOTIDE SEQUENCE [LARGE SCALE GENOMIC DNA]</scope>
    <source>
        <strain evidence="8 9">DSM 3953</strain>
        <plasmid evidence="9">Plasmid EAL2_808p</plasmid>
    </source>
</reference>
<comment type="subcellular location">
    <subcellularLocation>
        <location evidence="1">Cell membrane</location>
        <topology evidence="1">Multi-pass membrane protein</topology>
    </subcellularLocation>
</comment>
<feature type="domain" description="Major facilitator superfamily (MFS) profile" evidence="7">
    <location>
        <begin position="20"/>
        <end position="437"/>
    </location>
</feature>
<dbReference type="Pfam" id="PF00083">
    <property type="entry name" value="Sugar_tr"/>
    <property type="match status" value="1"/>
</dbReference>
<dbReference type="InterPro" id="IPR005829">
    <property type="entry name" value="Sugar_transporter_CS"/>
</dbReference>
<feature type="transmembrane region" description="Helical" evidence="6">
    <location>
        <begin position="320"/>
        <end position="339"/>
    </location>
</feature>
<geneLocation type="plasmid" evidence="8 9">
    <name>EAL2_808p</name>
</geneLocation>
<evidence type="ECO:0000313" key="8">
    <source>
        <dbReference type="EMBL" id="AHM57935.1"/>
    </source>
</evidence>
<gene>
    <name evidence="8" type="primary">yceI</name>
    <name evidence="8" type="ORF">EAL2_808p04310</name>
</gene>
<dbReference type="RefSeq" id="WP_025436790.1">
    <property type="nucleotide sequence ID" value="NZ_CP007453.1"/>
</dbReference>
<dbReference type="Gene3D" id="1.20.1250.20">
    <property type="entry name" value="MFS general substrate transporter like domains"/>
    <property type="match status" value="1"/>
</dbReference>
<dbReference type="eggNOG" id="COG2814">
    <property type="taxonomic scope" value="Bacteria"/>
</dbReference>
<evidence type="ECO:0000256" key="2">
    <source>
        <dbReference type="ARBA" id="ARBA00022448"/>
    </source>
</evidence>
<feature type="transmembrane region" description="Helical" evidence="6">
    <location>
        <begin position="111"/>
        <end position="133"/>
    </location>
</feature>
<name>W8TAL7_PEPAC</name>
<evidence type="ECO:0000256" key="6">
    <source>
        <dbReference type="SAM" id="Phobius"/>
    </source>
</evidence>
<evidence type="ECO:0000256" key="3">
    <source>
        <dbReference type="ARBA" id="ARBA00022692"/>
    </source>
</evidence>
<evidence type="ECO:0000313" key="9">
    <source>
        <dbReference type="Proteomes" id="UP000019591"/>
    </source>
</evidence>
<evidence type="ECO:0000256" key="4">
    <source>
        <dbReference type="ARBA" id="ARBA00022989"/>
    </source>
</evidence>
<protein>
    <submittedName>
        <fullName evidence="8">Putative metabolite transport protein YceI</fullName>
    </submittedName>
</protein>
<dbReference type="KEGG" id="eac:EAL2_808p04310"/>
<feature type="transmembrane region" description="Helical" evidence="6">
    <location>
        <begin position="20"/>
        <end position="44"/>
    </location>
</feature>
<feature type="transmembrane region" description="Helical" evidence="6">
    <location>
        <begin position="86"/>
        <end position="105"/>
    </location>
</feature>
<sequence>MLNITSRIDKLPTTPMLKKILFWTGIGWMFDAMDQGMVAGVMAAIGKDWELTTGQLGLLGSSGMLGMALGAALSGMAADRWGRRKVIMWTLIIYGIASGLSGFATSYPMLLALRFLTGFGLGGELPAASTLVSEYSPTKDRGRNVIILESFWAWGWIAAALVAYLMIPVYGWRTAFWVGALPALFAAYFRKVVPESPRYLELTGRIKEADELVGIMEKQAGISYESGITANENSNQQGNGRITFADLWSKKYIRSTVVLWVIWFGINFGYYGFVLWTPSLLVDKGFDLVRSFEFTLIMCLAQLPGYFSAAYLVEKVGRKMVLAVYFAGTALAAWLFGHAGSSLEVIIYGSLLYFFSLGAWGCVYAYTPEVYPTVARASGTGWASAFGRLGAFLAPFVVPVVYKSFGTQAGFGYVFLMLTAVFATVALVVAVFGKETMGKSLEEISIHM</sequence>